<name>A0A9P4GMU9_9PLEO</name>
<dbReference type="Proteomes" id="UP000800039">
    <property type="component" value="Unassembled WGS sequence"/>
</dbReference>
<evidence type="ECO:0000313" key="3">
    <source>
        <dbReference type="Proteomes" id="UP000800039"/>
    </source>
</evidence>
<organism evidence="2 3">
    <name type="scientific">Cucurbitaria berberidis CBS 394.84</name>
    <dbReference type="NCBI Taxonomy" id="1168544"/>
    <lineage>
        <taxon>Eukaryota</taxon>
        <taxon>Fungi</taxon>
        <taxon>Dikarya</taxon>
        <taxon>Ascomycota</taxon>
        <taxon>Pezizomycotina</taxon>
        <taxon>Dothideomycetes</taxon>
        <taxon>Pleosporomycetidae</taxon>
        <taxon>Pleosporales</taxon>
        <taxon>Pleosporineae</taxon>
        <taxon>Cucurbitariaceae</taxon>
        <taxon>Cucurbitaria</taxon>
    </lineage>
</organism>
<proteinExistence type="predicted"/>
<dbReference type="OrthoDB" id="88561at2759"/>
<keyword evidence="3" id="KW-1185">Reference proteome</keyword>
<dbReference type="InterPro" id="IPR056009">
    <property type="entry name" value="DUF7587"/>
</dbReference>
<gene>
    <name evidence="2" type="ORF">K460DRAFT_264164</name>
</gene>
<sequence length="160" mass="18070">MDAYVCSKAKVPKRLYRINYPESQTVFSSTTGLSAADTTKIFSANDLTEFKQAIRNQFTWDFRGSPPFISLFSDREHAENWGCKEPWCGEGGPVGNRSLHVIDTTRLEGTSYLFKLNILMEVLHLSIPVCAGEHIRGAYLCLHHIPRTAIVETMDCKQVK</sequence>
<dbReference type="PANTHER" id="PTHR40781">
    <property type="match status" value="1"/>
</dbReference>
<reference evidence="2" key="1">
    <citation type="submission" date="2020-01" db="EMBL/GenBank/DDBJ databases">
        <authorList>
            <consortium name="DOE Joint Genome Institute"/>
            <person name="Haridas S."/>
            <person name="Albert R."/>
            <person name="Binder M."/>
            <person name="Bloem J."/>
            <person name="Labutti K."/>
            <person name="Salamov A."/>
            <person name="Andreopoulos B."/>
            <person name="Baker S.E."/>
            <person name="Barry K."/>
            <person name="Bills G."/>
            <person name="Bluhm B.H."/>
            <person name="Cannon C."/>
            <person name="Castanera R."/>
            <person name="Culley D.E."/>
            <person name="Daum C."/>
            <person name="Ezra D."/>
            <person name="Gonzalez J.B."/>
            <person name="Henrissat B."/>
            <person name="Kuo A."/>
            <person name="Liang C."/>
            <person name="Lipzen A."/>
            <person name="Lutzoni F."/>
            <person name="Magnuson J."/>
            <person name="Mondo S."/>
            <person name="Nolan M."/>
            <person name="Ohm R."/>
            <person name="Pangilinan J."/>
            <person name="Park H.-J."/>
            <person name="Ramirez L."/>
            <person name="Alfaro M."/>
            <person name="Sun H."/>
            <person name="Tritt A."/>
            <person name="Yoshinaga Y."/>
            <person name="Zwiers L.-H."/>
            <person name="Turgeon B.G."/>
            <person name="Goodwin S.B."/>
            <person name="Spatafora J.W."/>
            <person name="Crous P.W."/>
            <person name="Grigoriev I.V."/>
        </authorList>
    </citation>
    <scope>NUCLEOTIDE SEQUENCE</scope>
    <source>
        <strain evidence="2">CBS 394.84</strain>
    </source>
</reference>
<dbReference type="PANTHER" id="PTHR40781:SF1">
    <property type="match status" value="1"/>
</dbReference>
<dbReference type="Pfam" id="PF24494">
    <property type="entry name" value="DUF7587"/>
    <property type="match status" value="1"/>
</dbReference>
<dbReference type="RefSeq" id="XP_040790672.1">
    <property type="nucleotide sequence ID" value="XM_040927488.1"/>
</dbReference>
<evidence type="ECO:0000259" key="1">
    <source>
        <dbReference type="Pfam" id="PF24494"/>
    </source>
</evidence>
<accession>A0A9P4GMU9</accession>
<feature type="non-terminal residue" evidence="2">
    <location>
        <position position="160"/>
    </location>
</feature>
<protein>
    <recommendedName>
        <fullName evidence="1">DUF7587 domain-containing protein</fullName>
    </recommendedName>
</protein>
<dbReference type="EMBL" id="ML976615">
    <property type="protein sequence ID" value="KAF1848109.1"/>
    <property type="molecule type" value="Genomic_DNA"/>
</dbReference>
<feature type="domain" description="DUF7587" evidence="1">
    <location>
        <begin position="11"/>
        <end position="158"/>
    </location>
</feature>
<evidence type="ECO:0000313" key="2">
    <source>
        <dbReference type="EMBL" id="KAF1848109.1"/>
    </source>
</evidence>
<dbReference type="GeneID" id="63844741"/>
<comment type="caution">
    <text evidence="2">The sequence shown here is derived from an EMBL/GenBank/DDBJ whole genome shotgun (WGS) entry which is preliminary data.</text>
</comment>
<dbReference type="AlphaFoldDB" id="A0A9P4GMU9"/>